<dbReference type="KEGG" id="pfm:Pyrfu_0374"/>
<evidence type="ECO:0000256" key="4">
    <source>
        <dbReference type="ARBA" id="ARBA00022475"/>
    </source>
</evidence>
<keyword evidence="4" id="KW-1003">Cell membrane</keyword>
<feature type="transmembrane region" description="Helical" evidence="9">
    <location>
        <begin position="226"/>
        <end position="248"/>
    </location>
</feature>
<dbReference type="InterPro" id="IPR000515">
    <property type="entry name" value="MetI-like"/>
</dbReference>
<evidence type="ECO:0000256" key="8">
    <source>
        <dbReference type="ARBA" id="ARBA00023136"/>
    </source>
</evidence>
<dbReference type="InterPro" id="IPR035906">
    <property type="entry name" value="MetI-like_sf"/>
</dbReference>
<feature type="transmembrane region" description="Helical" evidence="9">
    <location>
        <begin position="7"/>
        <end position="25"/>
    </location>
</feature>
<dbReference type="SUPFAM" id="SSF161098">
    <property type="entry name" value="MetI-like"/>
    <property type="match status" value="1"/>
</dbReference>
<feature type="transmembrane region" description="Helical" evidence="9">
    <location>
        <begin position="82"/>
        <end position="103"/>
    </location>
</feature>
<feature type="domain" description="ABC transmembrane type-1" evidence="10">
    <location>
        <begin position="45"/>
        <end position="245"/>
    </location>
</feature>
<comment type="similarity">
    <text evidence="2 9">Belongs to the binding-protein-dependent transport system permease family.</text>
</comment>
<dbReference type="OrthoDB" id="15351at2157"/>
<organism evidence="11 12">
    <name type="scientific">Pyrolobus fumarii (strain DSM 11204 / 1A)</name>
    <dbReference type="NCBI Taxonomy" id="694429"/>
    <lineage>
        <taxon>Archaea</taxon>
        <taxon>Thermoproteota</taxon>
        <taxon>Thermoprotei</taxon>
        <taxon>Desulfurococcales</taxon>
        <taxon>Pyrodictiaceae</taxon>
        <taxon>Pyrolobus</taxon>
    </lineage>
</organism>
<keyword evidence="5" id="KW-0500">Molybdenum</keyword>
<proteinExistence type="inferred from homology"/>
<dbReference type="STRING" id="694429.Pyrfu_0374"/>
<name>G0EFS5_PYRF1</name>
<evidence type="ECO:0000256" key="7">
    <source>
        <dbReference type="ARBA" id="ARBA00022989"/>
    </source>
</evidence>
<dbReference type="Pfam" id="PF00528">
    <property type="entry name" value="BPD_transp_1"/>
    <property type="match status" value="1"/>
</dbReference>
<dbReference type="HOGENOM" id="CLU_016047_14_3_2"/>
<comment type="subcellular location">
    <subcellularLocation>
        <location evidence="1 9">Cell membrane</location>
        <topology evidence="1 9">Multi-pass membrane protein</topology>
    </subcellularLocation>
</comment>
<dbReference type="FunCoup" id="G0EFS5">
    <property type="interactions" value="11"/>
</dbReference>
<accession>G0EFS5</accession>
<dbReference type="AlphaFoldDB" id="G0EFS5"/>
<protein>
    <submittedName>
        <fullName evidence="11">Binding-protein-dependent transport systems inner membrane component</fullName>
    </submittedName>
</protein>
<evidence type="ECO:0000259" key="10">
    <source>
        <dbReference type="PROSITE" id="PS50928"/>
    </source>
</evidence>
<gene>
    <name evidence="11" type="ordered locus">Pyrfu_0374</name>
</gene>
<keyword evidence="8 9" id="KW-0472">Membrane</keyword>
<keyword evidence="6 9" id="KW-0812">Transmembrane</keyword>
<evidence type="ECO:0000256" key="5">
    <source>
        <dbReference type="ARBA" id="ARBA00022505"/>
    </source>
</evidence>
<feature type="transmembrane region" description="Helical" evidence="9">
    <location>
        <begin position="45"/>
        <end position="70"/>
    </location>
</feature>
<dbReference type="Proteomes" id="UP000001037">
    <property type="component" value="Chromosome"/>
</dbReference>
<dbReference type="EMBL" id="CP002838">
    <property type="protein sequence ID" value="AEM38246.1"/>
    <property type="molecule type" value="Genomic_DNA"/>
</dbReference>
<feature type="transmembrane region" description="Helical" evidence="9">
    <location>
        <begin position="167"/>
        <end position="188"/>
    </location>
</feature>
<dbReference type="PANTHER" id="PTHR30183">
    <property type="entry name" value="MOLYBDENUM TRANSPORT SYSTEM PERMEASE PROTEIN MODB"/>
    <property type="match status" value="1"/>
</dbReference>
<keyword evidence="3 9" id="KW-0813">Transport</keyword>
<keyword evidence="12" id="KW-1185">Reference proteome</keyword>
<evidence type="ECO:0000256" key="1">
    <source>
        <dbReference type="ARBA" id="ARBA00004651"/>
    </source>
</evidence>
<dbReference type="GO" id="GO:0055085">
    <property type="term" value="P:transmembrane transport"/>
    <property type="evidence" value="ECO:0007669"/>
    <property type="project" value="InterPro"/>
</dbReference>
<dbReference type="CDD" id="cd06261">
    <property type="entry name" value="TM_PBP2"/>
    <property type="match status" value="1"/>
</dbReference>
<keyword evidence="7 9" id="KW-1133">Transmembrane helix</keyword>
<dbReference type="Gene3D" id="1.10.3720.10">
    <property type="entry name" value="MetI-like"/>
    <property type="match status" value="1"/>
</dbReference>
<sequence>MKVTGRIVLLASAVLMLLVLSSIVLLTTPSDILEAIRSEEFRYAILLSLATSTASTILALCTALPLAYIIAGEKRSSLLAEAILSLPMAMPPVALGVTLLAFFTRNVLGVTIDKLVGVVFSIPGLVVAQYFVILPLIIKGLRSAIEAIPEEYIGIARTLGYGPIETLVYIVVPLAWRGILASTVLGFARAMGEFGASVMLAGATRLKTETIPIAIYLAMEGGDLGLAAAMTIVSLVVAFVVMIGVEVVGKWRY</sequence>
<evidence type="ECO:0000313" key="12">
    <source>
        <dbReference type="Proteomes" id="UP000001037"/>
    </source>
</evidence>
<reference evidence="11 12" key="1">
    <citation type="journal article" date="2011" name="Stand. Genomic Sci.">
        <title>Complete genome sequence of the hyperthermophilic chemolithoautotroph Pyrolobus fumarii type strain (1A).</title>
        <authorList>
            <person name="Anderson I."/>
            <person name="Goker M."/>
            <person name="Nolan M."/>
            <person name="Lucas S."/>
            <person name="Hammon N."/>
            <person name="Deshpande S."/>
            <person name="Cheng J.F."/>
            <person name="Tapia R."/>
            <person name="Han C."/>
            <person name="Goodwin L."/>
            <person name="Pitluck S."/>
            <person name="Huntemann M."/>
            <person name="Liolios K."/>
            <person name="Ivanova N."/>
            <person name="Pagani I."/>
            <person name="Mavromatis K."/>
            <person name="Ovchinikova G."/>
            <person name="Pati A."/>
            <person name="Chen A."/>
            <person name="Palaniappan K."/>
            <person name="Land M."/>
            <person name="Hauser L."/>
            <person name="Brambilla E.M."/>
            <person name="Huber H."/>
            <person name="Yasawong M."/>
            <person name="Rohde M."/>
            <person name="Spring S."/>
            <person name="Abt B."/>
            <person name="Sikorski J."/>
            <person name="Wirth R."/>
            <person name="Detter J.C."/>
            <person name="Woyke T."/>
            <person name="Bristow J."/>
            <person name="Eisen J.A."/>
            <person name="Markowitz V."/>
            <person name="Hugenholtz P."/>
            <person name="Kyrpides N.C."/>
            <person name="Klenk H.P."/>
            <person name="Lapidus A."/>
        </authorList>
    </citation>
    <scope>NUCLEOTIDE SEQUENCE [LARGE SCALE GENOMIC DNA]</scope>
    <source>
        <strain evidence="12">DSM 11204 / 1A</strain>
    </source>
</reference>
<evidence type="ECO:0000256" key="2">
    <source>
        <dbReference type="ARBA" id="ARBA00009306"/>
    </source>
</evidence>
<dbReference type="GO" id="GO:0005886">
    <property type="term" value="C:plasma membrane"/>
    <property type="evidence" value="ECO:0007669"/>
    <property type="project" value="UniProtKB-SubCell"/>
</dbReference>
<evidence type="ECO:0000256" key="9">
    <source>
        <dbReference type="RuleBase" id="RU363032"/>
    </source>
</evidence>
<evidence type="ECO:0000313" key="11">
    <source>
        <dbReference type="EMBL" id="AEM38246.1"/>
    </source>
</evidence>
<evidence type="ECO:0000256" key="3">
    <source>
        <dbReference type="ARBA" id="ARBA00022448"/>
    </source>
</evidence>
<dbReference type="PANTHER" id="PTHR30183:SF3">
    <property type="entry name" value="MOLYBDENUM TRANSPORT SYSTEM PERMEASE PROTEIN MODB"/>
    <property type="match status" value="1"/>
</dbReference>
<feature type="transmembrane region" description="Helical" evidence="9">
    <location>
        <begin position="115"/>
        <end position="138"/>
    </location>
</feature>
<dbReference type="eggNOG" id="arCOG00164">
    <property type="taxonomic scope" value="Archaea"/>
</dbReference>
<dbReference type="InParanoid" id="G0EFS5"/>
<evidence type="ECO:0000256" key="6">
    <source>
        <dbReference type="ARBA" id="ARBA00022692"/>
    </source>
</evidence>
<dbReference type="PROSITE" id="PS50928">
    <property type="entry name" value="ABC_TM1"/>
    <property type="match status" value="1"/>
</dbReference>